<dbReference type="PANTHER" id="PTHR46890">
    <property type="entry name" value="NON-LTR RETROLELEMENT REVERSE TRANSCRIPTASE-LIKE PROTEIN-RELATED"/>
    <property type="match status" value="1"/>
</dbReference>
<sequence length="427" mass="47965">MTGMDTQEHQIDLGHLMAFDPLHHFPSPPTSRFAVGFVGFHGIETLISKPQLLELNLNDRPSMGAKLLFCVVNVVRKGNKAIREELVKECLQKGTVLVQLIADALFNLPSTEDIDGPLVKLPPPMTRLPREKHRIRTMLLIPLAFVLDSCKMCYSAELVNKTLEFGTKRSFSHILAVKLRALKQDLRVWNTEVFGNVSTKKLAALFQLGGIEDLKDFRPISFVGGLYKLLAKVLANCLKKVVVYFSVLVNGSPLGFFQSSTGLRQEDLLSLYIFILAMEVLSLILMKANKGGFIDGFLVRGRDGEGVEASHLLFANNTLIFCDVRKKNLEYLSWILMWFEAMLGLKINLEKSELIPISEVLNLEDLVGALGCKVGALPTTYLVLLLGAPLKSSRERIQKKISIVEETIFFKRWKVDYGKEHFVQFVD</sequence>
<dbReference type="PANTHER" id="PTHR46890:SF50">
    <property type="entry name" value="RNA-DIRECTED DNA POLYMERASE, EUKARYOTA, REVERSE TRANSCRIPTASE ZINC-BINDING DOMAIN PROTEIN-RELATED"/>
    <property type="match status" value="1"/>
</dbReference>
<proteinExistence type="inferred from homology"/>
<dbReference type="InterPro" id="IPR007023">
    <property type="entry name" value="Ribosom_reg"/>
</dbReference>
<dbReference type="GO" id="GO:0042254">
    <property type="term" value="P:ribosome biogenesis"/>
    <property type="evidence" value="ECO:0007669"/>
    <property type="project" value="UniProtKB-KW"/>
</dbReference>
<dbReference type="EMBL" id="QGNW01000036">
    <property type="protein sequence ID" value="RVX10119.1"/>
    <property type="molecule type" value="Genomic_DNA"/>
</dbReference>
<comment type="caution">
    <text evidence="6">The sequence shown here is derived from an EMBL/GenBank/DDBJ whole genome shotgun (WGS) entry which is preliminary data.</text>
</comment>
<protein>
    <recommendedName>
        <fullName evidence="5">Ribosome biogenesis regulatory protein</fullName>
    </recommendedName>
</protein>
<dbReference type="Pfam" id="PF04939">
    <property type="entry name" value="RRS1"/>
    <property type="match status" value="1"/>
</dbReference>
<evidence type="ECO:0000256" key="3">
    <source>
        <dbReference type="ARBA" id="ARBA00022517"/>
    </source>
</evidence>
<organism evidence="6 7">
    <name type="scientific">Vitis vinifera</name>
    <name type="common">Grape</name>
    <dbReference type="NCBI Taxonomy" id="29760"/>
    <lineage>
        <taxon>Eukaryota</taxon>
        <taxon>Viridiplantae</taxon>
        <taxon>Streptophyta</taxon>
        <taxon>Embryophyta</taxon>
        <taxon>Tracheophyta</taxon>
        <taxon>Spermatophyta</taxon>
        <taxon>Magnoliopsida</taxon>
        <taxon>eudicotyledons</taxon>
        <taxon>Gunneridae</taxon>
        <taxon>Pentapetalae</taxon>
        <taxon>rosids</taxon>
        <taxon>Vitales</taxon>
        <taxon>Vitaceae</taxon>
        <taxon>Viteae</taxon>
        <taxon>Vitis</taxon>
    </lineage>
</organism>
<evidence type="ECO:0000313" key="6">
    <source>
        <dbReference type="EMBL" id="RVX10119.1"/>
    </source>
</evidence>
<evidence type="ECO:0000256" key="1">
    <source>
        <dbReference type="ARBA" id="ARBA00004123"/>
    </source>
</evidence>
<dbReference type="GO" id="GO:0005634">
    <property type="term" value="C:nucleus"/>
    <property type="evidence" value="ECO:0007669"/>
    <property type="project" value="UniProtKB-SubCell"/>
</dbReference>
<dbReference type="AlphaFoldDB" id="A0A438JMF6"/>
<evidence type="ECO:0000256" key="5">
    <source>
        <dbReference type="RuleBase" id="RU364132"/>
    </source>
</evidence>
<gene>
    <name evidence="6" type="primary">VvCHDp000529_0</name>
    <name evidence="6" type="ORF">CK203_013001</name>
</gene>
<accession>A0A438JMF6</accession>
<reference evidence="6 7" key="1">
    <citation type="journal article" date="2018" name="PLoS Genet.">
        <title>Population sequencing reveals clonal diversity and ancestral inbreeding in the grapevine cultivar Chardonnay.</title>
        <authorList>
            <person name="Roach M.J."/>
            <person name="Johnson D.L."/>
            <person name="Bohlmann J."/>
            <person name="van Vuuren H.J."/>
            <person name="Jones S.J."/>
            <person name="Pretorius I.S."/>
            <person name="Schmidt S.A."/>
            <person name="Borneman A.R."/>
        </authorList>
    </citation>
    <scope>NUCLEOTIDE SEQUENCE [LARGE SCALE GENOMIC DNA]</scope>
    <source>
        <strain evidence="7">cv. Chardonnay</strain>
        <tissue evidence="6">Leaf</tissue>
    </source>
</reference>
<evidence type="ECO:0000256" key="4">
    <source>
        <dbReference type="ARBA" id="ARBA00023242"/>
    </source>
</evidence>
<keyword evidence="3 5" id="KW-0690">Ribosome biogenesis</keyword>
<comment type="subcellular location">
    <subcellularLocation>
        <location evidence="1 5">Nucleus</location>
    </subcellularLocation>
</comment>
<keyword evidence="4 5" id="KW-0539">Nucleus</keyword>
<evidence type="ECO:0000313" key="7">
    <source>
        <dbReference type="Proteomes" id="UP000288805"/>
    </source>
</evidence>
<name>A0A438JMF6_VITVI</name>
<dbReference type="Proteomes" id="UP000288805">
    <property type="component" value="Unassembled WGS sequence"/>
</dbReference>
<comment type="function">
    <text evidence="5">Involved in ribosomal large subunit assembly.</text>
</comment>
<comment type="similarity">
    <text evidence="2 5">Belongs to the RRS1 family.</text>
</comment>
<evidence type="ECO:0000256" key="2">
    <source>
        <dbReference type="ARBA" id="ARBA00010077"/>
    </source>
</evidence>
<dbReference type="InterPro" id="IPR052343">
    <property type="entry name" value="Retrotransposon-Effector_Assoc"/>
</dbReference>